<proteinExistence type="predicted"/>
<dbReference type="AlphaFoldDB" id="A0A0E9S1B5"/>
<evidence type="ECO:0000313" key="1">
    <source>
        <dbReference type="EMBL" id="JAH35086.1"/>
    </source>
</evidence>
<reference evidence="1" key="2">
    <citation type="journal article" date="2015" name="Fish Shellfish Immunol.">
        <title>Early steps in the European eel (Anguilla anguilla)-Vibrio vulnificus interaction in the gills: Role of the RtxA13 toxin.</title>
        <authorList>
            <person name="Callol A."/>
            <person name="Pajuelo D."/>
            <person name="Ebbesson L."/>
            <person name="Teles M."/>
            <person name="MacKenzie S."/>
            <person name="Amaro C."/>
        </authorList>
    </citation>
    <scope>NUCLEOTIDE SEQUENCE</scope>
</reference>
<name>A0A0E9S1B5_ANGAN</name>
<dbReference type="EMBL" id="GBXM01073491">
    <property type="protein sequence ID" value="JAH35086.1"/>
    <property type="molecule type" value="Transcribed_RNA"/>
</dbReference>
<organism evidence="1">
    <name type="scientific">Anguilla anguilla</name>
    <name type="common">European freshwater eel</name>
    <name type="synonym">Muraena anguilla</name>
    <dbReference type="NCBI Taxonomy" id="7936"/>
    <lineage>
        <taxon>Eukaryota</taxon>
        <taxon>Metazoa</taxon>
        <taxon>Chordata</taxon>
        <taxon>Craniata</taxon>
        <taxon>Vertebrata</taxon>
        <taxon>Euteleostomi</taxon>
        <taxon>Actinopterygii</taxon>
        <taxon>Neopterygii</taxon>
        <taxon>Teleostei</taxon>
        <taxon>Anguilliformes</taxon>
        <taxon>Anguillidae</taxon>
        <taxon>Anguilla</taxon>
    </lineage>
</organism>
<accession>A0A0E9S1B5</accession>
<reference evidence="1" key="1">
    <citation type="submission" date="2014-11" db="EMBL/GenBank/DDBJ databases">
        <authorList>
            <person name="Amaro Gonzalez C."/>
        </authorList>
    </citation>
    <scope>NUCLEOTIDE SEQUENCE</scope>
</reference>
<protein>
    <submittedName>
        <fullName evidence="1">Uncharacterized protein</fullName>
    </submittedName>
</protein>
<sequence>MYKVLGDSSKRTLQFVRCERSTSRWWISSAPFVKTCEWALEKPH</sequence>